<dbReference type="RefSeq" id="WP_196604956.1">
    <property type="nucleotide sequence ID" value="NZ_CP116940.1"/>
</dbReference>
<dbReference type="GO" id="GO:0016301">
    <property type="term" value="F:kinase activity"/>
    <property type="evidence" value="ECO:0007669"/>
    <property type="project" value="UniProtKB-KW"/>
</dbReference>
<keyword evidence="3" id="KW-1185">Reference proteome</keyword>
<name>A0ABT9Y4W7_9FIRM</name>
<dbReference type="Pfam" id="PF02151">
    <property type="entry name" value="UVR"/>
    <property type="match status" value="1"/>
</dbReference>
<dbReference type="PROSITE" id="PS50151">
    <property type="entry name" value="UVR"/>
    <property type="match status" value="1"/>
</dbReference>
<feature type="domain" description="UVR" evidence="1">
    <location>
        <begin position="142"/>
        <end position="177"/>
    </location>
</feature>
<keyword evidence="2" id="KW-0808">Transferase</keyword>
<sequence>MLCDNCKKNDACMHITQINGNNKIDRYLCEECAAKYGDFIMQEHSENQPEIFSVNDFLSGIFNNSPNDQQTTPANAPPAGEEYACPSCGMTYMDFTRSGKIGCGTCYNTFRNRLEPLLRRIHGSSKHTGKIPHRAGKTLNIQQELALLRKQIETYVDSEEYEKAAQVRDCIRRLEKELNLNEGRS</sequence>
<evidence type="ECO:0000313" key="2">
    <source>
        <dbReference type="EMBL" id="MDQ0202766.1"/>
    </source>
</evidence>
<dbReference type="EMBL" id="JAUSUE010000002">
    <property type="protein sequence ID" value="MDQ0202766.1"/>
    <property type="molecule type" value="Genomic_DNA"/>
</dbReference>
<keyword evidence="2" id="KW-0418">Kinase</keyword>
<dbReference type="Proteomes" id="UP001239167">
    <property type="component" value="Unassembled WGS sequence"/>
</dbReference>
<comment type="caution">
    <text evidence="2">The sequence shown here is derived from an EMBL/GenBank/DDBJ whole genome shotgun (WGS) entry which is preliminary data.</text>
</comment>
<dbReference type="InterPro" id="IPR036876">
    <property type="entry name" value="UVR_dom_sf"/>
</dbReference>
<reference evidence="2 3" key="1">
    <citation type="submission" date="2023-07" db="EMBL/GenBank/DDBJ databases">
        <title>Genomic Encyclopedia of Type Strains, Phase IV (KMG-IV): sequencing the most valuable type-strain genomes for metagenomic binning, comparative biology and taxonomic classification.</title>
        <authorList>
            <person name="Goeker M."/>
        </authorList>
    </citation>
    <scope>NUCLEOTIDE SEQUENCE [LARGE SCALE GENOMIC DNA]</scope>
    <source>
        <strain evidence="2 3">DSM 16980</strain>
    </source>
</reference>
<organism evidence="2 3">
    <name type="scientific">Pectinatus haikarae</name>
    <dbReference type="NCBI Taxonomy" id="349096"/>
    <lineage>
        <taxon>Bacteria</taxon>
        <taxon>Bacillati</taxon>
        <taxon>Bacillota</taxon>
        <taxon>Negativicutes</taxon>
        <taxon>Selenomonadales</taxon>
        <taxon>Selenomonadaceae</taxon>
        <taxon>Pectinatus</taxon>
    </lineage>
</organism>
<protein>
    <submittedName>
        <fullName evidence="2">Protein arginine kinase activator</fullName>
    </submittedName>
</protein>
<dbReference type="PIRSF" id="PIRSF015034">
    <property type="entry name" value="YacH"/>
    <property type="match status" value="1"/>
</dbReference>
<evidence type="ECO:0000313" key="3">
    <source>
        <dbReference type="Proteomes" id="UP001239167"/>
    </source>
</evidence>
<dbReference type="PANTHER" id="PTHR38430:SF1">
    <property type="entry name" value="PROTEIN-ARGININE KINASE ACTIVATOR PROTEIN"/>
    <property type="match status" value="1"/>
</dbReference>
<accession>A0ABT9Y4W7</accession>
<proteinExistence type="predicted"/>
<dbReference type="InterPro" id="IPR025542">
    <property type="entry name" value="YacH"/>
</dbReference>
<dbReference type="SUPFAM" id="SSF46600">
    <property type="entry name" value="C-terminal UvrC-binding domain of UvrB"/>
    <property type="match status" value="1"/>
</dbReference>
<dbReference type="Gene3D" id="4.10.860.10">
    <property type="entry name" value="UVR domain"/>
    <property type="match status" value="1"/>
</dbReference>
<evidence type="ECO:0000259" key="1">
    <source>
        <dbReference type="PROSITE" id="PS50151"/>
    </source>
</evidence>
<dbReference type="InterPro" id="IPR001943">
    <property type="entry name" value="UVR_dom"/>
</dbReference>
<gene>
    <name evidence="2" type="ORF">J2S01_000459</name>
</gene>
<dbReference type="PANTHER" id="PTHR38430">
    <property type="entry name" value="PROTEIN-ARGININE KINASE ACTIVATOR PROTEIN"/>
    <property type="match status" value="1"/>
</dbReference>